<proteinExistence type="predicted"/>
<protein>
    <submittedName>
        <fullName evidence="1 2">Uncharacterized protein</fullName>
    </submittedName>
</protein>
<organism evidence="1">
    <name type="scientific">Gaeumannomyces tritici (strain R3-111a-1)</name>
    <name type="common">Wheat and barley take-all root rot fungus</name>
    <name type="synonym">Gaeumannomyces graminis var. tritici</name>
    <dbReference type="NCBI Taxonomy" id="644352"/>
    <lineage>
        <taxon>Eukaryota</taxon>
        <taxon>Fungi</taxon>
        <taxon>Dikarya</taxon>
        <taxon>Ascomycota</taxon>
        <taxon>Pezizomycotina</taxon>
        <taxon>Sordariomycetes</taxon>
        <taxon>Sordariomycetidae</taxon>
        <taxon>Magnaporthales</taxon>
        <taxon>Magnaporthaceae</taxon>
        <taxon>Gaeumannomyces</taxon>
    </lineage>
</organism>
<sequence>MHGFSLTIHAISLPSLDKAEKEGRNKTTRCWCRRYRETEVCRTQRLWCGAKILNRHRGRWLGLVRVTLFVKAYQAAHTHHRKKKLLGCCLHVIWSNHRRNKVQPVSSKRPPRVARRTISEHQILAACVCTVRSGNSLLEDGVIRVGPWRMTRYGGSC</sequence>
<dbReference type="EMBL" id="GL385403">
    <property type="protein sequence ID" value="EJT69913.1"/>
    <property type="molecule type" value="Genomic_DNA"/>
</dbReference>
<reference evidence="1" key="3">
    <citation type="submission" date="2010-09" db="EMBL/GenBank/DDBJ databases">
        <title>Annotation of Gaeumannomyces graminis var. tritici R3-111a-1.</title>
        <authorList>
            <consortium name="The Broad Institute Genome Sequencing Platform"/>
            <person name="Ma L.-J."/>
            <person name="Dead R."/>
            <person name="Young S.K."/>
            <person name="Zeng Q."/>
            <person name="Gargeya S."/>
            <person name="Fitzgerald M."/>
            <person name="Haas B."/>
            <person name="Abouelleil A."/>
            <person name="Alvarado L."/>
            <person name="Arachchi H.M."/>
            <person name="Berlin A."/>
            <person name="Brown A."/>
            <person name="Chapman S.B."/>
            <person name="Chen Z."/>
            <person name="Dunbar C."/>
            <person name="Freedman E."/>
            <person name="Gearin G."/>
            <person name="Gellesch M."/>
            <person name="Goldberg J."/>
            <person name="Griggs A."/>
            <person name="Gujja S."/>
            <person name="Heiman D."/>
            <person name="Howarth C."/>
            <person name="Larson L."/>
            <person name="Lui A."/>
            <person name="MacDonald P.J.P."/>
            <person name="Mehta T."/>
            <person name="Montmayeur A."/>
            <person name="Murphy C."/>
            <person name="Neiman D."/>
            <person name="Pearson M."/>
            <person name="Priest M."/>
            <person name="Roberts A."/>
            <person name="Saif S."/>
            <person name="Shea T."/>
            <person name="Shenoy N."/>
            <person name="Sisk P."/>
            <person name="Stolte C."/>
            <person name="Sykes S."/>
            <person name="Yandava C."/>
            <person name="Wortman J."/>
            <person name="Nusbaum C."/>
            <person name="Birren B."/>
        </authorList>
    </citation>
    <scope>NUCLEOTIDE SEQUENCE</scope>
    <source>
        <strain evidence="1">R3-111a-1</strain>
    </source>
</reference>
<accession>J3PH16</accession>
<keyword evidence="3" id="KW-1185">Reference proteome</keyword>
<dbReference type="VEuPathDB" id="FungiDB:GGTG_12796"/>
<dbReference type="AlphaFoldDB" id="J3PH16"/>
<dbReference type="GeneID" id="20353254"/>
<evidence type="ECO:0000313" key="2">
    <source>
        <dbReference type="EnsemblFungi" id="EJT69913"/>
    </source>
</evidence>
<evidence type="ECO:0000313" key="1">
    <source>
        <dbReference type="EMBL" id="EJT69913.1"/>
    </source>
</evidence>
<gene>
    <name evidence="2" type="primary">20353254</name>
    <name evidence="1" type="ORF">GGTG_12796</name>
</gene>
<reference evidence="1" key="2">
    <citation type="submission" date="2010-07" db="EMBL/GenBank/DDBJ databases">
        <authorList>
            <consortium name="The Broad Institute Genome Sequencing Platform"/>
            <consortium name="Broad Institute Genome Sequencing Center for Infectious Disease"/>
            <person name="Ma L.-J."/>
            <person name="Dead R."/>
            <person name="Young S."/>
            <person name="Zeng Q."/>
            <person name="Koehrsen M."/>
            <person name="Alvarado L."/>
            <person name="Berlin A."/>
            <person name="Chapman S.B."/>
            <person name="Chen Z."/>
            <person name="Freedman E."/>
            <person name="Gellesch M."/>
            <person name="Goldberg J."/>
            <person name="Griggs A."/>
            <person name="Gujja S."/>
            <person name="Heilman E.R."/>
            <person name="Heiman D."/>
            <person name="Hepburn T."/>
            <person name="Howarth C."/>
            <person name="Jen D."/>
            <person name="Larson L."/>
            <person name="Mehta T."/>
            <person name="Neiman D."/>
            <person name="Pearson M."/>
            <person name="Roberts A."/>
            <person name="Saif S."/>
            <person name="Shea T."/>
            <person name="Shenoy N."/>
            <person name="Sisk P."/>
            <person name="Stolte C."/>
            <person name="Sykes S."/>
            <person name="Walk T."/>
            <person name="White J."/>
            <person name="Yandava C."/>
            <person name="Haas B."/>
            <person name="Nusbaum C."/>
            <person name="Birren B."/>
        </authorList>
    </citation>
    <scope>NUCLEOTIDE SEQUENCE</scope>
    <source>
        <strain evidence="1">R3-111a-1</strain>
    </source>
</reference>
<reference evidence="2" key="4">
    <citation type="journal article" date="2015" name="G3 (Bethesda)">
        <title>Genome sequences of three phytopathogenic species of the Magnaporthaceae family of fungi.</title>
        <authorList>
            <person name="Okagaki L.H."/>
            <person name="Nunes C.C."/>
            <person name="Sailsbery J."/>
            <person name="Clay B."/>
            <person name="Brown D."/>
            <person name="John T."/>
            <person name="Oh Y."/>
            <person name="Young N."/>
            <person name="Fitzgerald M."/>
            <person name="Haas B.J."/>
            <person name="Zeng Q."/>
            <person name="Young S."/>
            <person name="Adiconis X."/>
            <person name="Fan L."/>
            <person name="Levin J.Z."/>
            <person name="Mitchell T.K."/>
            <person name="Okubara P.A."/>
            <person name="Farman M.L."/>
            <person name="Kohn L.M."/>
            <person name="Birren B."/>
            <person name="Ma L.-J."/>
            <person name="Dean R.A."/>
        </authorList>
    </citation>
    <scope>NUCLEOTIDE SEQUENCE</scope>
    <source>
        <strain evidence="2">R3-111a-1</strain>
    </source>
</reference>
<reference evidence="3" key="1">
    <citation type="submission" date="2010-07" db="EMBL/GenBank/DDBJ databases">
        <title>The genome sequence of Gaeumannomyces graminis var. tritici strain R3-111a-1.</title>
        <authorList>
            <consortium name="The Broad Institute Genome Sequencing Platform"/>
            <person name="Ma L.-J."/>
            <person name="Dead R."/>
            <person name="Young S."/>
            <person name="Zeng Q."/>
            <person name="Koehrsen M."/>
            <person name="Alvarado L."/>
            <person name="Berlin A."/>
            <person name="Chapman S.B."/>
            <person name="Chen Z."/>
            <person name="Freedman E."/>
            <person name="Gellesch M."/>
            <person name="Goldberg J."/>
            <person name="Griggs A."/>
            <person name="Gujja S."/>
            <person name="Heilman E.R."/>
            <person name="Heiman D."/>
            <person name="Hepburn T."/>
            <person name="Howarth C."/>
            <person name="Jen D."/>
            <person name="Larson L."/>
            <person name="Mehta T."/>
            <person name="Neiman D."/>
            <person name="Pearson M."/>
            <person name="Roberts A."/>
            <person name="Saif S."/>
            <person name="Shea T."/>
            <person name="Shenoy N."/>
            <person name="Sisk P."/>
            <person name="Stolte C."/>
            <person name="Sykes S."/>
            <person name="Walk T."/>
            <person name="White J."/>
            <person name="Yandava C."/>
            <person name="Haas B."/>
            <person name="Nusbaum C."/>
            <person name="Birren B."/>
        </authorList>
    </citation>
    <scope>NUCLEOTIDE SEQUENCE [LARGE SCALE GENOMIC DNA]</scope>
    <source>
        <strain evidence="3">R3-111a-1</strain>
    </source>
</reference>
<evidence type="ECO:0000313" key="3">
    <source>
        <dbReference type="Proteomes" id="UP000006039"/>
    </source>
</evidence>
<reference evidence="2" key="5">
    <citation type="submission" date="2018-04" db="UniProtKB">
        <authorList>
            <consortium name="EnsemblFungi"/>
        </authorList>
    </citation>
    <scope>IDENTIFICATION</scope>
    <source>
        <strain evidence="2">R3-111a-1</strain>
    </source>
</reference>
<dbReference type="EnsemblFungi" id="EJT69913">
    <property type="protein sequence ID" value="EJT69913"/>
    <property type="gene ID" value="GGTG_12796"/>
</dbReference>
<dbReference type="Proteomes" id="UP000006039">
    <property type="component" value="Unassembled WGS sequence"/>
</dbReference>
<dbReference type="HOGENOM" id="CLU_1678003_0_0_1"/>
<dbReference type="RefSeq" id="XP_009228961.1">
    <property type="nucleotide sequence ID" value="XM_009230697.1"/>
</dbReference>
<name>J3PH16_GAET3</name>